<evidence type="ECO:0000259" key="1">
    <source>
        <dbReference type="Pfam" id="PF04773"/>
    </source>
</evidence>
<gene>
    <name evidence="3" type="ORF">EZE20_05790</name>
</gene>
<dbReference type="AlphaFoldDB" id="A0A4R4KHA7"/>
<feature type="domain" description="Protein FecR C-terminal" evidence="2">
    <location>
        <begin position="320"/>
        <end position="387"/>
    </location>
</feature>
<comment type="caution">
    <text evidence="3">The sequence shown here is derived from an EMBL/GenBank/DDBJ whole genome shotgun (WGS) entry which is preliminary data.</text>
</comment>
<feature type="domain" description="FecR protein" evidence="1">
    <location>
        <begin position="175"/>
        <end position="264"/>
    </location>
</feature>
<dbReference type="Gene3D" id="2.60.120.1440">
    <property type="match status" value="1"/>
</dbReference>
<evidence type="ECO:0000259" key="2">
    <source>
        <dbReference type="Pfam" id="PF16344"/>
    </source>
</evidence>
<dbReference type="Proteomes" id="UP000295706">
    <property type="component" value="Unassembled WGS sequence"/>
</dbReference>
<dbReference type="Pfam" id="PF16344">
    <property type="entry name" value="FecR_C"/>
    <property type="match status" value="1"/>
</dbReference>
<dbReference type="InterPro" id="IPR006860">
    <property type="entry name" value="FecR"/>
</dbReference>
<sequence>MGHLRGKLLYISINKKYCIFYSINPLKDYSTLTAEQLLNDPQFRNWLIAPNEVNEQFWKDFLIRFPEKQLAVRTAKAMYLALNQMQEVPGDEQGEHLWERIRQEIEQDSSVPELELAVPEPNLWRRWIAAASILFLLSAGGWYFWKITNVQSANTYEGQVAGQTENLIEKVNRSQQAERIELPDGSIVKLFPSGRVSYQAQFTSQRREIFMSGKAYFEVVEDEQRPFLVYANGLVTQVVGTSFTIDSPSATVMATVAVSSGKVKVFTLENFQKNQRGERGEVTLLTPNQQLTFDPQKALVTRQIVKEPLLLNPPKVYPNFYFENTSVVHVFKTLEESYGVTIQYDHKTISDCSVTAPLGTEPLFRKLDIICQTIGATYEVYGSEIIVKGSGCGN</sequence>
<organism evidence="3 4">
    <name type="scientific">Arundinibacter roseus</name>
    <dbReference type="NCBI Taxonomy" id="2070510"/>
    <lineage>
        <taxon>Bacteria</taxon>
        <taxon>Pseudomonadati</taxon>
        <taxon>Bacteroidota</taxon>
        <taxon>Cytophagia</taxon>
        <taxon>Cytophagales</taxon>
        <taxon>Spirosomataceae</taxon>
        <taxon>Arundinibacter</taxon>
    </lineage>
</organism>
<evidence type="ECO:0000313" key="3">
    <source>
        <dbReference type="EMBL" id="TDB67457.1"/>
    </source>
</evidence>
<accession>A0A4R4KHA7</accession>
<dbReference type="OrthoDB" id="923804at2"/>
<dbReference type="InterPro" id="IPR032508">
    <property type="entry name" value="FecR_C"/>
</dbReference>
<dbReference type="PANTHER" id="PTHR30273:SF2">
    <property type="entry name" value="PROTEIN FECR"/>
    <property type="match status" value="1"/>
</dbReference>
<name>A0A4R4KHA7_9BACT</name>
<reference evidence="3 4" key="1">
    <citation type="submission" date="2019-02" db="EMBL/GenBank/DDBJ databases">
        <title>Arundinibacter roseus gen. nov., sp. nov., a new member of the family Cytophagaceae.</title>
        <authorList>
            <person name="Szuroczki S."/>
            <person name="Khayer B."/>
            <person name="Sproer C."/>
            <person name="Toumi M."/>
            <person name="Szabo A."/>
            <person name="Felfoldi T."/>
            <person name="Schumann P."/>
            <person name="Toth E."/>
        </authorList>
    </citation>
    <scope>NUCLEOTIDE SEQUENCE [LARGE SCALE GENOMIC DNA]</scope>
    <source>
        <strain evidence="3 4">DMA-k-7a</strain>
    </source>
</reference>
<dbReference type="Pfam" id="PF04773">
    <property type="entry name" value="FecR"/>
    <property type="match status" value="1"/>
</dbReference>
<protein>
    <submittedName>
        <fullName evidence="3">FecR family protein</fullName>
    </submittedName>
</protein>
<evidence type="ECO:0000313" key="4">
    <source>
        <dbReference type="Proteomes" id="UP000295706"/>
    </source>
</evidence>
<dbReference type="PANTHER" id="PTHR30273">
    <property type="entry name" value="PERIPLASMIC SIGNAL SENSOR AND SIGMA FACTOR ACTIVATOR FECR-RELATED"/>
    <property type="match status" value="1"/>
</dbReference>
<keyword evidence="4" id="KW-1185">Reference proteome</keyword>
<dbReference type="Gene3D" id="3.55.50.30">
    <property type="match status" value="1"/>
</dbReference>
<proteinExistence type="predicted"/>
<dbReference type="GO" id="GO:0016989">
    <property type="term" value="F:sigma factor antagonist activity"/>
    <property type="evidence" value="ECO:0007669"/>
    <property type="project" value="TreeGrafter"/>
</dbReference>
<dbReference type="InterPro" id="IPR012373">
    <property type="entry name" value="Ferrdict_sens_TM"/>
</dbReference>
<dbReference type="EMBL" id="SMJU01000003">
    <property type="protein sequence ID" value="TDB67457.1"/>
    <property type="molecule type" value="Genomic_DNA"/>
</dbReference>